<accession>A0A0P9T5J7</accession>
<keyword evidence="3" id="KW-0560">Oxidoreductase</keyword>
<organism evidence="4 5">
    <name type="scientific">Pseudomonas amygdali pv. lachrymans</name>
    <name type="common">Pseudomonas syringae pv. lachrymans</name>
    <dbReference type="NCBI Taxonomy" id="53707"/>
    <lineage>
        <taxon>Bacteria</taxon>
        <taxon>Pseudomonadati</taxon>
        <taxon>Pseudomonadota</taxon>
        <taxon>Gammaproteobacteria</taxon>
        <taxon>Pseudomonadales</taxon>
        <taxon>Pseudomonadaceae</taxon>
        <taxon>Pseudomonas</taxon>
        <taxon>Pseudomonas amygdali</taxon>
    </lineage>
</organism>
<keyword evidence="4" id="KW-0223">Dioxygenase</keyword>
<reference evidence="4 5" key="1">
    <citation type="submission" date="2015-09" db="EMBL/GenBank/DDBJ databases">
        <title>Genome announcement of multiple Pseudomonas syringae strains.</title>
        <authorList>
            <person name="Thakur S."/>
            <person name="Wang P.W."/>
            <person name="Gong Y."/>
            <person name="Weir B.S."/>
            <person name="Guttman D.S."/>
        </authorList>
    </citation>
    <scope>NUCLEOTIDE SEQUENCE [LARGE SCALE GENOMIC DNA]</scope>
    <source>
        <strain evidence="4 5">ICMP3507</strain>
    </source>
</reference>
<dbReference type="AlphaFoldDB" id="A0A0P9T5J7"/>
<dbReference type="InterPro" id="IPR004136">
    <property type="entry name" value="NMO"/>
</dbReference>
<dbReference type="PANTHER" id="PTHR32332">
    <property type="entry name" value="2-NITROPROPANE DIOXYGENASE"/>
    <property type="match status" value="1"/>
</dbReference>
<evidence type="ECO:0000256" key="2">
    <source>
        <dbReference type="ARBA" id="ARBA00022643"/>
    </source>
</evidence>
<dbReference type="SUPFAM" id="SSF51412">
    <property type="entry name" value="Inosine monophosphate dehydrogenase (IMPDH)"/>
    <property type="match status" value="1"/>
</dbReference>
<dbReference type="EMBL" id="LJQP01000229">
    <property type="protein sequence ID" value="KPX68681.1"/>
    <property type="molecule type" value="Genomic_DNA"/>
</dbReference>
<keyword evidence="1" id="KW-0285">Flavoprotein</keyword>
<dbReference type="GO" id="GO:0018580">
    <property type="term" value="F:nitronate monooxygenase activity"/>
    <property type="evidence" value="ECO:0007669"/>
    <property type="project" value="InterPro"/>
</dbReference>
<evidence type="ECO:0000313" key="5">
    <source>
        <dbReference type="Proteomes" id="UP000050265"/>
    </source>
</evidence>
<dbReference type="InterPro" id="IPR013785">
    <property type="entry name" value="Aldolase_TIM"/>
</dbReference>
<evidence type="ECO:0000256" key="3">
    <source>
        <dbReference type="ARBA" id="ARBA00023002"/>
    </source>
</evidence>
<dbReference type="Pfam" id="PF03060">
    <property type="entry name" value="NMO"/>
    <property type="match status" value="2"/>
</dbReference>
<proteinExistence type="predicted"/>
<dbReference type="Gene3D" id="3.20.20.70">
    <property type="entry name" value="Aldolase class I"/>
    <property type="match status" value="1"/>
</dbReference>
<dbReference type="Proteomes" id="UP000050265">
    <property type="component" value="Unassembled WGS sequence"/>
</dbReference>
<gene>
    <name evidence="4" type="ORF">ALO35_05655</name>
</gene>
<comment type="caution">
    <text evidence="4">The sequence shown here is derived from an EMBL/GenBank/DDBJ whole genome shotgun (WGS) entry which is preliminary data.</text>
</comment>
<keyword evidence="2" id="KW-0288">FMN</keyword>
<evidence type="ECO:0000313" key="4">
    <source>
        <dbReference type="EMBL" id="KPX68681.1"/>
    </source>
</evidence>
<dbReference type="CDD" id="cd04730">
    <property type="entry name" value="NPD_like"/>
    <property type="match status" value="1"/>
</dbReference>
<evidence type="ECO:0000256" key="1">
    <source>
        <dbReference type="ARBA" id="ARBA00022630"/>
    </source>
</evidence>
<dbReference type="PATRIC" id="fig|53707.9.peg.6346"/>
<dbReference type="GO" id="GO:0051213">
    <property type="term" value="F:dioxygenase activity"/>
    <property type="evidence" value="ECO:0007669"/>
    <property type="project" value="UniProtKB-KW"/>
</dbReference>
<protein>
    <submittedName>
        <fullName evidence="4">2-nitropropane dioxygenase family oxidoreductase</fullName>
    </submittedName>
</protein>
<name>A0A0P9T5J7_PSEAV</name>
<sequence>MHSDFHRYQAMATINTALTSLLGIEHPLILAPMGGASGGRLAAAVSRAGGLGLVGASYGDPQWMARELEMMHDVQQPWGVGLVMFTVAKQFELLQLALEYRPAVVALSFGDVRPFVRPIQQANAKVIVQVHDVDQALEALDAGADALIVQGAEAGGHSLRRASLPLFPAVRDAVGDDVVLIGAGGIADGRGMAAALALGMDGVMMGTRFLASQEALPSERVKQRLVQAVASDTVRTRIFDEVRGIDWPQGYSGRVIANKFSDSWVGEEQAFAASADQLRLEYEAALAADDVSIRAIWAGEVADLIKEVLPAQLIIESTLRGYATSVERLRTTR</sequence>
<dbReference type="PANTHER" id="PTHR32332:SF31">
    <property type="entry name" value="2-NITROPROPANE DIOXYGENASE FAMILY, PUTATIVE (AFU_ORTHOLOGUE AFUA_2G09850)-RELATED"/>
    <property type="match status" value="1"/>
</dbReference>